<feature type="site" description="L-lysine inhibitor binding" evidence="16">
    <location>
        <position position="106"/>
    </location>
</feature>
<dbReference type="PATRIC" id="fig|381306.5.peg.1687"/>
<evidence type="ECO:0000256" key="1">
    <source>
        <dbReference type="ARBA" id="ARBA00003294"/>
    </source>
</evidence>
<dbReference type="GO" id="GO:0009089">
    <property type="term" value="P:lysine biosynthetic process via diaminopimelate"/>
    <property type="evidence" value="ECO:0007669"/>
    <property type="project" value="UniProtKB-UniRule"/>
</dbReference>
<evidence type="ECO:0000256" key="7">
    <source>
        <dbReference type="ARBA" id="ARBA00022915"/>
    </source>
</evidence>
<evidence type="ECO:0000313" key="18">
    <source>
        <dbReference type="Proteomes" id="UP000183104"/>
    </source>
</evidence>
<dbReference type="RefSeq" id="WP_054966976.1">
    <property type="nucleotide sequence ID" value="NZ_FMUN01000001.1"/>
</dbReference>
<feature type="site" description="L-lysine inhibitor binding" evidence="16">
    <location>
        <position position="84"/>
    </location>
</feature>
<comment type="catalytic activity">
    <reaction evidence="11 12">
        <text>L-aspartate 4-semialdehyde + pyruvate = (2S,4S)-4-hydroxy-2,3,4,5-tetrahydrodipicolinate + H2O + H(+)</text>
        <dbReference type="Rhea" id="RHEA:34171"/>
        <dbReference type="ChEBI" id="CHEBI:15361"/>
        <dbReference type="ChEBI" id="CHEBI:15377"/>
        <dbReference type="ChEBI" id="CHEBI:15378"/>
        <dbReference type="ChEBI" id="CHEBI:67139"/>
        <dbReference type="ChEBI" id="CHEBI:537519"/>
        <dbReference type="EC" id="4.3.3.7"/>
    </reaction>
</comment>
<dbReference type="STRING" id="381306.AN478_12670"/>
<dbReference type="UniPathway" id="UPA00034">
    <property type="reaction ID" value="UER00017"/>
</dbReference>
<keyword evidence="6 12" id="KW-0028">Amino-acid biosynthesis</keyword>
<dbReference type="NCBIfam" id="TIGR00674">
    <property type="entry name" value="dapA"/>
    <property type="match status" value="1"/>
</dbReference>
<dbReference type="PRINTS" id="PR00146">
    <property type="entry name" value="DHPICSNTHASE"/>
</dbReference>
<evidence type="ECO:0000256" key="10">
    <source>
        <dbReference type="ARBA" id="ARBA00023270"/>
    </source>
</evidence>
<dbReference type="GO" id="GO:0005829">
    <property type="term" value="C:cytosol"/>
    <property type="evidence" value="ECO:0007669"/>
    <property type="project" value="TreeGrafter"/>
</dbReference>
<dbReference type="PANTHER" id="PTHR12128:SF66">
    <property type="entry name" value="4-HYDROXY-2-OXOGLUTARATE ALDOLASE, MITOCHONDRIAL"/>
    <property type="match status" value="1"/>
</dbReference>
<feature type="active site" description="Schiff-base intermediate with substrate" evidence="12 14">
    <location>
        <position position="161"/>
    </location>
</feature>
<dbReference type="AlphaFoldDB" id="A0A0P9C2H5"/>
<evidence type="ECO:0000256" key="16">
    <source>
        <dbReference type="PIRSR" id="PIRSR001365-3"/>
    </source>
</evidence>
<dbReference type="InterPro" id="IPR020625">
    <property type="entry name" value="Schiff_base-form_aldolases_AS"/>
</dbReference>
<organism evidence="17 18">
    <name type="scientific">Thiohalorhabdus denitrificans</name>
    <dbReference type="NCBI Taxonomy" id="381306"/>
    <lineage>
        <taxon>Bacteria</taxon>
        <taxon>Pseudomonadati</taxon>
        <taxon>Pseudomonadota</taxon>
        <taxon>Gammaproteobacteria</taxon>
        <taxon>Thiohalorhabdales</taxon>
        <taxon>Thiohalorhabdaceae</taxon>
        <taxon>Thiohalorhabdus</taxon>
    </lineage>
</organism>
<dbReference type="SUPFAM" id="SSF51569">
    <property type="entry name" value="Aldolase"/>
    <property type="match status" value="1"/>
</dbReference>
<comment type="subcellular location">
    <subcellularLocation>
        <location evidence="12">Cytoplasm</location>
    </subcellularLocation>
</comment>
<evidence type="ECO:0000256" key="2">
    <source>
        <dbReference type="ARBA" id="ARBA00005120"/>
    </source>
</evidence>
<keyword evidence="5 12" id="KW-0963">Cytoplasm</keyword>
<comment type="pathway">
    <text evidence="2 12">Amino-acid biosynthesis; L-lysine biosynthesis via DAP pathway; (S)-tetrahydrodipicolinate from L-aspartate: step 3/4.</text>
</comment>
<evidence type="ECO:0000313" key="17">
    <source>
        <dbReference type="EMBL" id="SCX76664.1"/>
    </source>
</evidence>
<dbReference type="OrthoDB" id="9782828at2"/>
<evidence type="ECO:0000256" key="8">
    <source>
        <dbReference type="ARBA" id="ARBA00023154"/>
    </source>
</evidence>
<dbReference type="HAMAP" id="MF_00418">
    <property type="entry name" value="DapA"/>
    <property type="match status" value="1"/>
</dbReference>
<name>A0A0P9C2H5_9GAMM</name>
<evidence type="ECO:0000256" key="15">
    <source>
        <dbReference type="PIRSR" id="PIRSR001365-2"/>
    </source>
</evidence>
<dbReference type="InterPro" id="IPR005263">
    <property type="entry name" value="DapA"/>
</dbReference>
<feature type="site" description="Part of a proton relay during catalysis" evidence="12 16">
    <location>
        <position position="44"/>
    </location>
</feature>
<feature type="active site" description="Proton donor/acceptor" evidence="12 14">
    <location>
        <position position="133"/>
    </location>
</feature>
<evidence type="ECO:0000256" key="11">
    <source>
        <dbReference type="ARBA" id="ARBA00047836"/>
    </source>
</evidence>
<accession>A0A0P9C2H5</accession>
<keyword evidence="9 12" id="KW-0456">Lyase</keyword>
<dbReference type="CDD" id="cd00950">
    <property type="entry name" value="DHDPS"/>
    <property type="match status" value="1"/>
</dbReference>
<comment type="similarity">
    <text evidence="3 12 13">Belongs to the DapA family.</text>
</comment>
<evidence type="ECO:0000256" key="5">
    <source>
        <dbReference type="ARBA" id="ARBA00022490"/>
    </source>
</evidence>
<evidence type="ECO:0000256" key="13">
    <source>
        <dbReference type="PIRNR" id="PIRNR001365"/>
    </source>
</evidence>
<keyword evidence="18" id="KW-1185">Reference proteome</keyword>
<feature type="binding site" evidence="12">
    <location>
        <position position="45"/>
    </location>
    <ligand>
        <name>pyruvate</name>
        <dbReference type="ChEBI" id="CHEBI:15361"/>
    </ligand>
</feature>
<feature type="site" description="L-lysine inhibitor binding; via carbonyl oxygen" evidence="16">
    <location>
        <position position="49"/>
    </location>
</feature>
<feature type="site" description="L-lysine inhibitor binding" evidence="16">
    <location>
        <position position="80"/>
    </location>
</feature>
<keyword evidence="10 12" id="KW-0704">Schiff base</keyword>
<dbReference type="InterPro" id="IPR013785">
    <property type="entry name" value="Aldolase_TIM"/>
</dbReference>
<proteinExistence type="inferred from homology"/>
<reference evidence="18" key="1">
    <citation type="submission" date="2016-10" db="EMBL/GenBank/DDBJ databases">
        <authorList>
            <person name="Varghese N."/>
        </authorList>
    </citation>
    <scope>NUCLEOTIDE SEQUENCE [LARGE SCALE GENOMIC DNA]</scope>
    <source>
        <strain evidence="18">HL 19</strain>
    </source>
</reference>
<evidence type="ECO:0000256" key="12">
    <source>
        <dbReference type="HAMAP-Rule" id="MF_00418"/>
    </source>
</evidence>
<feature type="binding site" evidence="12 15">
    <location>
        <position position="203"/>
    </location>
    <ligand>
        <name>pyruvate</name>
        <dbReference type="ChEBI" id="CHEBI:15361"/>
    </ligand>
</feature>
<dbReference type="PROSITE" id="PS00666">
    <property type="entry name" value="DHDPS_2"/>
    <property type="match status" value="1"/>
</dbReference>
<dbReference type="EC" id="4.3.3.7" evidence="4 12"/>
<dbReference type="Pfam" id="PF00701">
    <property type="entry name" value="DHDPS"/>
    <property type="match status" value="1"/>
</dbReference>
<dbReference type="GO" id="GO:0008840">
    <property type="term" value="F:4-hydroxy-tetrahydrodipicolinate synthase activity"/>
    <property type="evidence" value="ECO:0007669"/>
    <property type="project" value="UniProtKB-UniRule"/>
</dbReference>
<keyword evidence="7 12" id="KW-0220">Diaminopimelate biosynthesis</keyword>
<comment type="function">
    <text evidence="1 12">Catalyzes the condensation of (S)-aspartate-beta-semialdehyde [(S)-ASA] and pyruvate to 4-hydroxy-tetrahydrodipicolinate (HTPA).</text>
</comment>
<evidence type="ECO:0000256" key="14">
    <source>
        <dbReference type="PIRSR" id="PIRSR001365-1"/>
    </source>
</evidence>
<dbReference type="PIRSF" id="PIRSF001365">
    <property type="entry name" value="DHDPS"/>
    <property type="match status" value="1"/>
</dbReference>
<sequence>MFHGSIVALATPMLEDGAVDWDALADLVDFHLEQGTDAIVAVGTSGESATLDHDEHRQVIRFVVDQVHNRIPVIAGTGSNSTRETLELTRHAREVGADAALLVAPYYNKPTQEGLYQHFRRVADEVHLPQILYNVPGRTGCQIAVETVERLSHLSTVVAIKDATGDIARAQDLVRGCGERMDVLSGEDGIALPIMLAGGKGVISVTANVAPARMAEMCHAALAGELARARSLDDDLAPLHHALFLEANPIPVKWALHEMGRMGPGIRLPLTPLSEVHRIEVRQALEKLGLVGA</sequence>
<comment type="caution">
    <text evidence="12">Was originally thought to be a dihydrodipicolinate synthase (DHDPS), catalyzing the condensation of (S)-aspartate-beta-semialdehyde [(S)-ASA] and pyruvate to dihydrodipicolinate (DHDP). However, it was shown in E.coli that the product of the enzymatic reaction is not dihydrodipicolinate but in fact (4S)-4-hydroxy-2,3,4,5-tetrahydro-(2S)-dipicolinic acid (HTPA), and that the consecutive dehydration reaction leading to DHDP is not spontaneous but catalyzed by DapB.</text>
</comment>
<protein>
    <recommendedName>
        <fullName evidence="4 12">4-hydroxy-tetrahydrodipicolinate synthase</fullName>
        <shortName evidence="12">HTPA synthase</shortName>
        <ecNumber evidence="4 12">4.3.3.7</ecNumber>
    </recommendedName>
</protein>
<dbReference type="SMART" id="SM01130">
    <property type="entry name" value="DHDPS"/>
    <property type="match status" value="1"/>
</dbReference>
<comment type="subunit">
    <text evidence="12">Homotetramer; dimer of dimers.</text>
</comment>
<keyword evidence="8 12" id="KW-0457">Lysine biosynthesis</keyword>
<evidence type="ECO:0000256" key="9">
    <source>
        <dbReference type="ARBA" id="ARBA00023239"/>
    </source>
</evidence>
<dbReference type="PANTHER" id="PTHR12128">
    <property type="entry name" value="DIHYDRODIPICOLINATE SYNTHASE"/>
    <property type="match status" value="1"/>
</dbReference>
<dbReference type="GO" id="GO:0019877">
    <property type="term" value="P:diaminopimelate biosynthetic process"/>
    <property type="evidence" value="ECO:0007669"/>
    <property type="project" value="UniProtKB-UniRule"/>
</dbReference>
<gene>
    <name evidence="12" type="primary">dapA</name>
    <name evidence="17" type="ORF">SAMN05661077_0322</name>
</gene>
<dbReference type="Gene3D" id="3.20.20.70">
    <property type="entry name" value="Aldolase class I"/>
    <property type="match status" value="1"/>
</dbReference>
<evidence type="ECO:0000256" key="3">
    <source>
        <dbReference type="ARBA" id="ARBA00007592"/>
    </source>
</evidence>
<evidence type="ECO:0000256" key="4">
    <source>
        <dbReference type="ARBA" id="ARBA00012086"/>
    </source>
</evidence>
<feature type="site" description="Part of a proton relay during catalysis" evidence="12 16">
    <location>
        <position position="107"/>
    </location>
</feature>
<dbReference type="EMBL" id="FMUN01000001">
    <property type="protein sequence ID" value="SCX76664.1"/>
    <property type="molecule type" value="Genomic_DNA"/>
</dbReference>
<dbReference type="Proteomes" id="UP000183104">
    <property type="component" value="Unassembled WGS sequence"/>
</dbReference>
<evidence type="ECO:0000256" key="6">
    <source>
        <dbReference type="ARBA" id="ARBA00022605"/>
    </source>
</evidence>
<dbReference type="InterPro" id="IPR002220">
    <property type="entry name" value="DapA-like"/>
</dbReference>